<dbReference type="PROSITE" id="PS00079">
    <property type="entry name" value="MULTICOPPER_OXIDASE1"/>
    <property type="match status" value="1"/>
</dbReference>
<evidence type="ECO:0000259" key="9">
    <source>
        <dbReference type="Pfam" id="PF07731"/>
    </source>
</evidence>
<dbReference type="FunFam" id="2.60.40.420:FF:000045">
    <property type="entry name" value="Laccase 2"/>
    <property type="match status" value="1"/>
</dbReference>
<name>A0A4S4M4Z0_9AGAM</name>
<evidence type="ECO:0000256" key="3">
    <source>
        <dbReference type="ARBA" id="ARBA00023002"/>
    </source>
</evidence>
<dbReference type="PANTHER" id="PTHR11709">
    <property type="entry name" value="MULTI-COPPER OXIDASE"/>
    <property type="match status" value="1"/>
</dbReference>
<keyword evidence="4" id="KW-0186">Copper</keyword>
<feature type="chain" id="PRO_5020474671" description="Laccase" evidence="7">
    <location>
        <begin position="23"/>
        <end position="533"/>
    </location>
</feature>
<evidence type="ECO:0000313" key="11">
    <source>
        <dbReference type="EMBL" id="THH19518.1"/>
    </source>
</evidence>
<evidence type="ECO:0000259" key="10">
    <source>
        <dbReference type="Pfam" id="PF07732"/>
    </source>
</evidence>
<dbReference type="Gene3D" id="2.60.40.420">
    <property type="entry name" value="Cupredoxins - blue copper proteins"/>
    <property type="match status" value="3"/>
</dbReference>
<dbReference type="AlphaFoldDB" id="A0A4S4M4Z0"/>
<dbReference type="GO" id="GO:0016491">
    <property type="term" value="F:oxidoreductase activity"/>
    <property type="evidence" value="ECO:0007669"/>
    <property type="project" value="UniProtKB-KW"/>
</dbReference>
<evidence type="ECO:0000256" key="6">
    <source>
        <dbReference type="ARBA" id="ARBA00023180"/>
    </source>
</evidence>
<dbReference type="GO" id="GO:0005507">
    <property type="term" value="F:copper ion binding"/>
    <property type="evidence" value="ECO:0007669"/>
    <property type="project" value="InterPro"/>
</dbReference>
<keyword evidence="5" id="KW-1015">Disulfide bond</keyword>
<comment type="similarity">
    <text evidence="1">Belongs to the multicopper oxidase family.</text>
</comment>
<dbReference type="SUPFAM" id="SSF49503">
    <property type="entry name" value="Cupredoxins"/>
    <property type="match status" value="3"/>
</dbReference>
<dbReference type="InterPro" id="IPR011707">
    <property type="entry name" value="Cu-oxidase-like_N"/>
</dbReference>
<feature type="domain" description="Plastocyanin-like" evidence="8">
    <location>
        <begin position="169"/>
        <end position="320"/>
    </location>
</feature>
<dbReference type="CDD" id="cd13903">
    <property type="entry name" value="CuRO_3_Tv-LCC_like"/>
    <property type="match status" value="1"/>
</dbReference>
<keyword evidence="12" id="KW-1185">Reference proteome</keyword>
<comment type="caution">
    <text evidence="11">The sequence shown here is derived from an EMBL/GenBank/DDBJ whole genome shotgun (WGS) entry which is preliminary data.</text>
</comment>
<protein>
    <recommendedName>
        <fullName evidence="13">Laccase</fullName>
    </recommendedName>
</protein>
<organism evidence="11 12">
    <name type="scientific">Bondarzewia mesenterica</name>
    <dbReference type="NCBI Taxonomy" id="1095465"/>
    <lineage>
        <taxon>Eukaryota</taxon>
        <taxon>Fungi</taxon>
        <taxon>Dikarya</taxon>
        <taxon>Basidiomycota</taxon>
        <taxon>Agaricomycotina</taxon>
        <taxon>Agaricomycetes</taxon>
        <taxon>Russulales</taxon>
        <taxon>Bondarzewiaceae</taxon>
        <taxon>Bondarzewia</taxon>
    </lineage>
</organism>
<evidence type="ECO:0000256" key="1">
    <source>
        <dbReference type="ARBA" id="ARBA00010609"/>
    </source>
</evidence>
<accession>A0A4S4M4Z0</accession>
<evidence type="ECO:0000313" key="12">
    <source>
        <dbReference type="Proteomes" id="UP000310158"/>
    </source>
</evidence>
<evidence type="ECO:0000256" key="5">
    <source>
        <dbReference type="ARBA" id="ARBA00023157"/>
    </source>
</evidence>
<dbReference type="OrthoDB" id="2121828at2759"/>
<evidence type="ECO:0000256" key="2">
    <source>
        <dbReference type="ARBA" id="ARBA00022723"/>
    </source>
</evidence>
<proteinExistence type="inferred from homology"/>
<dbReference type="Pfam" id="PF07732">
    <property type="entry name" value="Cu-oxidase_3"/>
    <property type="match status" value="1"/>
</dbReference>
<keyword evidence="7" id="KW-0732">Signal</keyword>
<evidence type="ECO:0000256" key="4">
    <source>
        <dbReference type="ARBA" id="ARBA00023008"/>
    </source>
</evidence>
<keyword evidence="6" id="KW-0325">Glycoprotein</keyword>
<dbReference type="InterPro" id="IPR001117">
    <property type="entry name" value="Cu-oxidase_2nd"/>
</dbReference>
<gene>
    <name evidence="11" type="ORF">EW146_g1665</name>
</gene>
<evidence type="ECO:0008006" key="13">
    <source>
        <dbReference type="Google" id="ProtNLM"/>
    </source>
</evidence>
<reference evidence="11 12" key="1">
    <citation type="submission" date="2019-02" db="EMBL/GenBank/DDBJ databases">
        <title>Genome sequencing of the rare red list fungi Bondarzewia mesenterica.</title>
        <authorList>
            <person name="Buettner E."/>
            <person name="Kellner H."/>
        </authorList>
    </citation>
    <scope>NUCLEOTIDE SEQUENCE [LARGE SCALE GENOMIC DNA]</scope>
    <source>
        <strain evidence="11 12">DSM 108281</strain>
    </source>
</reference>
<evidence type="ECO:0000256" key="7">
    <source>
        <dbReference type="SAM" id="SignalP"/>
    </source>
</evidence>
<dbReference type="EMBL" id="SGPL01000043">
    <property type="protein sequence ID" value="THH19518.1"/>
    <property type="molecule type" value="Genomic_DNA"/>
</dbReference>
<dbReference type="InterPro" id="IPR008972">
    <property type="entry name" value="Cupredoxin"/>
</dbReference>
<keyword evidence="2" id="KW-0479">Metal-binding</keyword>
<dbReference type="InterPro" id="IPR045087">
    <property type="entry name" value="Cu-oxidase_fam"/>
</dbReference>
<feature type="domain" description="Plastocyanin-like" evidence="9">
    <location>
        <begin position="390"/>
        <end position="510"/>
    </location>
</feature>
<keyword evidence="3" id="KW-0560">Oxidoreductase</keyword>
<feature type="domain" description="Plastocyanin-like" evidence="10">
    <location>
        <begin position="53"/>
        <end position="156"/>
    </location>
</feature>
<dbReference type="InterPro" id="IPR033138">
    <property type="entry name" value="Cu_oxidase_CS"/>
</dbReference>
<dbReference type="Pfam" id="PF00394">
    <property type="entry name" value="Cu-oxidase"/>
    <property type="match status" value="1"/>
</dbReference>
<dbReference type="Pfam" id="PF07731">
    <property type="entry name" value="Cu-oxidase_2"/>
    <property type="match status" value="1"/>
</dbReference>
<dbReference type="Proteomes" id="UP000310158">
    <property type="component" value="Unassembled WGS sequence"/>
</dbReference>
<sequence>MPLISAFAALTGILALLCSVSAIPPVTDLHIINEVITPDGFTRDYDSPSAVLAGVTFPGPVITAVKGQEFAVRVFNDLVDDSMDLVTAVHWHGIMQHNTTWADGVAFVSQCPIIPGQSFEYAFNPGNQVGTYWYHSHYRAQYCDGLRGVLVIYDPQDPYRNMYDFDDETTIITLADWYHYVAPEEQPGLGHVAHPYSTLINGLGRAINATQAPLAVVNVAPLARYRFRLVSISCFPSFVFSIDGHNMTVIEADGEYTEPLEVDSINIFAGQRYSVVVTANQPIGNYWIRAQPILPLGANTTIDTSFDHGLNSAIFRYVGALPIEPNTPFVDSTAPLVETALHALVDPQAPGAPTPGGADVDINLQVILQQVPGDDTSFVYALNGVTLELPSVPVLLQILNGNMNLMPNGSVYHLPRNKTVELSIPSGAQGGEHPVHLHGHSFSVVRSGGNDSYNFDNPVRRDVVSMGPQDSNSNVTIRFTTDNPGPWIFHCHIDWHLEEGFAVVFAEDPEDTAAVNPVTQEWENLCPLYGSWL</sequence>
<dbReference type="InterPro" id="IPR011706">
    <property type="entry name" value="Cu-oxidase_C"/>
</dbReference>
<evidence type="ECO:0000259" key="8">
    <source>
        <dbReference type="Pfam" id="PF00394"/>
    </source>
</evidence>
<feature type="signal peptide" evidence="7">
    <location>
        <begin position="1"/>
        <end position="22"/>
    </location>
</feature>
<dbReference type="PANTHER" id="PTHR11709:SF511">
    <property type="entry name" value="LACCASE"/>
    <property type="match status" value="1"/>
</dbReference>